<proteinExistence type="predicted"/>
<name>A0A1V9FJB5_9BACT</name>
<dbReference type="Proteomes" id="UP000192276">
    <property type="component" value="Unassembled WGS sequence"/>
</dbReference>
<evidence type="ECO:0000313" key="1">
    <source>
        <dbReference type="EMBL" id="OQP58420.1"/>
    </source>
</evidence>
<keyword evidence="2" id="KW-1185">Reference proteome</keyword>
<protein>
    <submittedName>
        <fullName evidence="1">Uncharacterized protein</fullName>
    </submittedName>
</protein>
<organism evidence="1 2">
    <name type="scientific">Niastella populi</name>
    <dbReference type="NCBI Taxonomy" id="550983"/>
    <lineage>
        <taxon>Bacteria</taxon>
        <taxon>Pseudomonadati</taxon>
        <taxon>Bacteroidota</taxon>
        <taxon>Chitinophagia</taxon>
        <taxon>Chitinophagales</taxon>
        <taxon>Chitinophagaceae</taxon>
        <taxon>Niastella</taxon>
    </lineage>
</organism>
<reference evidence="2" key="1">
    <citation type="submission" date="2016-04" db="EMBL/GenBank/DDBJ databases">
        <authorList>
            <person name="Chen L."/>
            <person name="Zhuang W."/>
            <person name="Wang G."/>
        </authorList>
    </citation>
    <scope>NUCLEOTIDE SEQUENCE [LARGE SCALE GENOMIC DNA]</scope>
    <source>
        <strain evidence="2">208</strain>
    </source>
</reference>
<accession>A0A1V9FJB5</accession>
<comment type="caution">
    <text evidence="1">The sequence shown here is derived from an EMBL/GenBank/DDBJ whole genome shotgun (WGS) entry which is preliminary data.</text>
</comment>
<dbReference type="AlphaFoldDB" id="A0A1V9FJB5"/>
<gene>
    <name evidence="1" type="ORF">A4R26_02895</name>
</gene>
<evidence type="ECO:0000313" key="2">
    <source>
        <dbReference type="Proteomes" id="UP000192276"/>
    </source>
</evidence>
<sequence length="59" mass="6811">MRLNQLILQLFTESMCIRKRSIKYNRIGSEKIVSAGWKCNGKPLLFDICQQVGKDSGFF</sequence>
<dbReference type="EMBL" id="LWBP01000188">
    <property type="protein sequence ID" value="OQP58420.1"/>
    <property type="molecule type" value="Genomic_DNA"/>
</dbReference>